<protein>
    <submittedName>
        <fullName evidence="2">Uncharacterized protein</fullName>
    </submittedName>
</protein>
<keyword evidence="3" id="KW-1185">Reference proteome</keyword>
<reference evidence="2 3" key="1">
    <citation type="journal article" date="2025" name="Microbiol. Resour. Announc.">
        <title>Draft genome sequences for Neonectria magnoliae and Neonectria punicea, canker pathogens of Liriodendron tulipifera and Acer saccharum in West Virginia.</title>
        <authorList>
            <person name="Petronek H.M."/>
            <person name="Kasson M.T."/>
            <person name="Metheny A.M."/>
            <person name="Stauder C.M."/>
            <person name="Lovett B."/>
            <person name="Lynch S.C."/>
            <person name="Garnas J.R."/>
            <person name="Kasson L.R."/>
            <person name="Stajich J.E."/>
        </authorList>
    </citation>
    <scope>NUCLEOTIDE SEQUENCE [LARGE SCALE GENOMIC DNA]</scope>
    <source>
        <strain evidence="2 3">NRRL 64653</strain>
    </source>
</reference>
<evidence type="ECO:0000313" key="2">
    <source>
        <dbReference type="EMBL" id="KAK7419794.1"/>
    </source>
</evidence>
<dbReference type="Proteomes" id="UP001498476">
    <property type="component" value="Unassembled WGS sequence"/>
</dbReference>
<evidence type="ECO:0000256" key="1">
    <source>
        <dbReference type="SAM" id="MobiDB-lite"/>
    </source>
</evidence>
<feature type="region of interest" description="Disordered" evidence="1">
    <location>
        <begin position="1"/>
        <end position="25"/>
    </location>
</feature>
<dbReference type="EMBL" id="JAZAVJ010000035">
    <property type="protein sequence ID" value="KAK7419794.1"/>
    <property type="molecule type" value="Genomic_DNA"/>
</dbReference>
<evidence type="ECO:0000313" key="3">
    <source>
        <dbReference type="Proteomes" id="UP001498476"/>
    </source>
</evidence>
<sequence length="711" mass="79466">MNVTQPKRKFRDNAKSPKIGNPNYMSPDAVAKRIKRLDELWGEGRWLPPATWFPEGCDIREELSDSDISNLLEISLKAHGNEKDFLYLGLLYMPGPAGVLYKHACRSDAHPEEPCRPKWTSITSINALREMRSLPSSKDPKSNWSASGSPPLRRTPSPSSPCNNQSQPKARKGSREGPANDLTVTSSVPATGLQTPVQSPGGVRPDHRKSASKGNMREHGLLALEAHNQLTSDKLLTPDVVRFLQDCFSESAPTADVTFLDPEHFNMSTCTDIAKRFDRSHSQELFNKVRRSRHTFSAIFHPWGHGCWTFLRIRPDESTRRMNVDHYDPAAREQAVKRGHLVEETLASWVTTSFQGWTMKWHIMDGPHHKDNIQSGAFVVLAWSELLSKGRLPVDDWAFEDPRAHVRHSLLHPLARKQSNASSQTLDRQPCTNGGNDEHLNPGGKDAFLPPWDGWNGGEAHGPVRSSTQEPTGSKRPRSNSSALPPQTEESDPPTKKICQDNPPVYASDMLQQMMPLCEELAAMIDLKSPSVNATASKAAVQEHEMNIGLLENLLVAQNRTHAEAERKHEIAQVRKAIIAQYRDEMLGTNGRDLPQDNELVQKYEGEAVGAREAIRTDLEEFLATKVKEKTEMVGATSDAMRQAAVEAERRRREVDECRQVLAEKKDEMADMVRCKMIEGPIKALMQAAKEVSTVNAANASEHFRAVFGRE</sequence>
<feature type="compositionally biased region" description="Polar residues" evidence="1">
    <location>
        <begin position="182"/>
        <end position="198"/>
    </location>
</feature>
<feature type="compositionally biased region" description="Basic and acidic residues" evidence="1">
    <location>
        <begin position="204"/>
        <end position="213"/>
    </location>
</feature>
<feature type="compositionally biased region" description="Polar residues" evidence="1">
    <location>
        <begin position="417"/>
        <end position="435"/>
    </location>
</feature>
<comment type="caution">
    <text evidence="2">The sequence shown here is derived from an EMBL/GenBank/DDBJ whole genome shotgun (WGS) entry which is preliminary data.</text>
</comment>
<proteinExistence type="predicted"/>
<feature type="compositionally biased region" description="Low complexity" evidence="1">
    <location>
        <begin position="147"/>
        <end position="168"/>
    </location>
</feature>
<name>A0ABR1HG26_9HYPO</name>
<feature type="region of interest" description="Disordered" evidence="1">
    <location>
        <begin position="414"/>
        <end position="503"/>
    </location>
</feature>
<feature type="region of interest" description="Disordered" evidence="1">
    <location>
        <begin position="132"/>
        <end position="213"/>
    </location>
</feature>
<organism evidence="2 3">
    <name type="scientific">Neonectria punicea</name>
    <dbReference type="NCBI Taxonomy" id="979145"/>
    <lineage>
        <taxon>Eukaryota</taxon>
        <taxon>Fungi</taxon>
        <taxon>Dikarya</taxon>
        <taxon>Ascomycota</taxon>
        <taxon>Pezizomycotina</taxon>
        <taxon>Sordariomycetes</taxon>
        <taxon>Hypocreomycetidae</taxon>
        <taxon>Hypocreales</taxon>
        <taxon>Nectriaceae</taxon>
        <taxon>Neonectria</taxon>
    </lineage>
</organism>
<feature type="compositionally biased region" description="Basic residues" evidence="1">
    <location>
        <begin position="1"/>
        <end position="10"/>
    </location>
</feature>
<accession>A0ABR1HG26</accession>
<gene>
    <name evidence="2" type="ORF">QQX98_003167</name>
</gene>